<evidence type="ECO:0000313" key="2">
    <source>
        <dbReference type="Proteomes" id="UP001190700"/>
    </source>
</evidence>
<proteinExistence type="predicted"/>
<sequence length="281" mass="31879">MEPAPAEEVEIKEEDALMDADVEFGLTDMQEDIETRSSPMTWEGERIAPLPFTQVNPDTWRSPSEPRRVRTSTRWPVLRAKILQRATIENMEACGTGENKRRCSGEGCERVGCSMPTLNSRAHLVATTFQGWHDVEFLVRCAACGAGWPSEEIEVDEPYPVPNYVGPEHMDVMRDERGSEAGHIFLARWRLPLGIIALGMLEKVRKGKVKHRPVSDYSRPDDVGVNARIELKLDEFTTAKEAYGMLRPRYWMVKVDMESVYRWPVVVVPVGPEPVALPDWT</sequence>
<accession>A0AAE0G0L2</accession>
<dbReference type="AlphaFoldDB" id="A0AAE0G0L2"/>
<comment type="caution">
    <text evidence="1">The sequence shown here is derived from an EMBL/GenBank/DDBJ whole genome shotgun (WGS) entry which is preliminary data.</text>
</comment>
<gene>
    <name evidence="1" type="ORF">CYMTET_22241</name>
</gene>
<name>A0AAE0G0L2_9CHLO</name>
<organism evidence="1 2">
    <name type="scientific">Cymbomonas tetramitiformis</name>
    <dbReference type="NCBI Taxonomy" id="36881"/>
    <lineage>
        <taxon>Eukaryota</taxon>
        <taxon>Viridiplantae</taxon>
        <taxon>Chlorophyta</taxon>
        <taxon>Pyramimonadophyceae</taxon>
        <taxon>Pyramimonadales</taxon>
        <taxon>Pyramimonadaceae</taxon>
        <taxon>Cymbomonas</taxon>
    </lineage>
</organism>
<dbReference type="EMBL" id="LGRX02011058">
    <property type="protein sequence ID" value="KAK3269319.1"/>
    <property type="molecule type" value="Genomic_DNA"/>
</dbReference>
<evidence type="ECO:0000313" key="1">
    <source>
        <dbReference type="EMBL" id="KAK3269319.1"/>
    </source>
</evidence>
<protein>
    <submittedName>
        <fullName evidence="1">Uncharacterized protein</fullName>
    </submittedName>
</protein>
<keyword evidence="2" id="KW-1185">Reference proteome</keyword>
<reference evidence="1 2" key="1">
    <citation type="journal article" date="2015" name="Genome Biol. Evol.">
        <title>Comparative Genomics of a Bacterivorous Green Alga Reveals Evolutionary Causalities and Consequences of Phago-Mixotrophic Mode of Nutrition.</title>
        <authorList>
            <person name="Burns J.A."/>
            <person name="Paasch A."/>
            <person name="Narechania A."/>
            <person name="Kim E."/>
        </authorList>
    </citation>
    <scope>NUCLEOTIDE SEQUENCE [LARGE SCALE GENOMIC DNA]</scope>
    <source>
        <strain evidence="1 2">PLY_AMNH</strain>
    </source>
</reference>
<dbReference type="Proteomes" id="UP001190700">
    <property type="component" value="Unassembled WGS sequence"/>
</dbReference>